<dbReference type="Pfam" id="PF00254">
    <property type="entry name" value="FKBP_C"/>
    <property type="match status" value="1"/>
</dbReference>
<sequence length="163" mass="17042">MKARFYLTWAIIFTASLSLAACSDKTKPAETTATVAPSSAAAKTESATMNELVKTDVKVGDGAEATPGKIVSVHYTGWLYDPNAADKHGTKFDSSRDRGQPFEFPLGGGRVIQGWDQGVAGMKVGGQRTLIIPANLGYGARGAGGVIPPNATLVFDVELLGVQ</sequence>
<dbReference type="EC" id="5.2.1.8" evidence="6"/>
<dbReference type="InterPro" id="IPR046357">
    <property type="entry name" value="PPIase_dom_sf"/>
</dbReference>
<feature type="domain" description="PPIase FKBP-type" evidence="8">
    <location>
        <begin position="68"/>
        <end position="163"/>
    </location>
</feature>
<dbReference type="EMBL" id="CP124755">
    <property type="protein sequence ID" value="WGZ90968.1"/>
    <property type="molecule type" value="Genomic_DNA"/>
</dbReference>
<keyword evidence="7" id="KW-0732">Signal</keyword>
<feature type="signal peptide" evidence="7">
    <location>
        <begin position="1"/>
        <end position="20"/>
    </location>
</feature>
<gene>
    <name evidence="9" type="ORF">QJT80_00520</name>
</gene>
<reference evidence="9" key="1">
    <citation type="journal article" date="2023" name="Int. J. Mol. Sci.">
        <title>Metagenomics Revealed a New Genus 'Candidatus Thiocaldithrix dubininis' gen. nov., sp. nov. and a New Species 'Candidatus Thiothrix putei' sp. nov. in the Family Thiotrichaceae, Some Members of Which Have Traits of Both Na+- and H+-Motive Energetics.</title>
        <authorList>
            <person name="Ravin N.V."/>
            <person name="Muntyan M.S."/>
            <person name="Smolyakov D.D."/>
            <person name="Rudenko T.S."/>
            <person name="Beletsky A.V."/>
            <person name="Mardanov A.V."/>
            <person name="Grabovich M.Y."/>
        </authorList>
    </citation>
    <scope>NUCLEOTIDE SEQUENCE</scope>
    <source>
        <strain evidence="9">GKL-01</strain>
    </source>
</reference>
<keyword evidence="4 5" id="KW-0413">Isomerase</keyword>
<evidence type="ECO:0000256" key="4">
    <source>
        <dbReference type="ARBA" id="ARBA00023235"/>
    </source>
</evidence>
<evidence type="ECO:0000256" key="7">
    <source>
        <dbReference type="SAM" id="SignalP"/>
    </source>
</evidence>
<evidence type="ECO:0000259" key="8">
    <source>
        <dbReference type="PROSITE" id="PS50059"/>
    </source>
</evidence>
<dbReference type="SUPFAM" id="SSF54534">
    <property type="entry name" value="FKBP-like"/>
    <property type="match status" value="1"/>
</dbReference>
<evidence type="ECO:0000256" key="1">
    <source>
        <dbReference type="ARBA" id="ARBA00000971"/>
    </source>
</evidence>
<dbReference type="Proteomes" id="UP001300672">
    <property type="component" value="Chromosome"/>
</dbReference>
<organism evidence="9">
    <name type="scientific">Candidatus Thiocaldithrix dubininis</name>
    <dbReference type="NCBI Taxonomy" id="3080823"/>
    <lineage>
        <taxon>Bacteria</taxon>
        <taxon>Pseudomonadati</taxon>
        <taxon>Pseudomonadota</taxon>
        <taxon>Gammaproteobacteria</taxon>
        <taxon>Thiotrichales</taxon>
        <taxon>Thiotrichaceae</taxon>
        <taxon>Candidatus Thiocaldithrix</taxon>
    </lineage>
</organism>
<dbReference type="InterPro" id="IPR001179">
    <property type="entry name" value="PPIase_FKBP_dom"/>
</dbReference>
<comment type="similarity">
    <text evidence="2 6">Belongs to the FKBP-type PPIase family.</text>
</comment>
<evidence type="ECO:0000256" key="5">
    <source>
        <dbReference type="PROSITE-ProRule" id="PRU00277"/>
    </source>
</evidence>
<dbReference type="PANTHER" id="PTHR43811">
    <property type="entry name" value="FKBP-TYPE PEPTIDYL-PROLYL CIS-TRANS ISOMERASE FKPA"/>
    <property type="match status" value="1"/>
</dbReference>
<evidence type="ECO:0000256" key="2">
    <source>
        <dbReference type="ARBA" id="ARBA00006577"/>
    </source>
</evidence>
<keyword evidence="3 5" id="KW-0697">Rotamase</keyword>
<evidence type="ECO:0000256" key="3">
    <source>
        <dbReference type="ARBA" id="ARBA00023110"/>
    </source>
</evidence>
<dbReference type="PROSITE" id="PS51257">
    <property type="entry name" value="PROKAR_LIPOPROTEIN"/>
    <property type="match status" value="1"/>
</dbReference>
<dbReference type="Gene3D" id="3.10.50.40">
    <property type="match status" value="1"/>
</dbReference>
<evidence type="ECO:0000313" key="9">
    <source>
        <dbReference type="EMBL" id="WGZ90968.1"/>
    </source>
</evidence>
<accession>A0AA95H876</accession>
<dbReference type="PANTHER" id="PTHR43811:SF19">
    <property type="entry name" value="39 KDA FK506-BINDING NUCLEAR PROTEIN"/>
    <property type="match status" value="1"/>
</dbReference>
<feature type="chain" id="PRO_5041667309" description="Peptidyl-prolyl cis-trans isomerase" evidence="7">
    <location>
        <begin position="21"/>
        <end position="163"/>
    </location>
</feature>
<name>A0AA95H876_9GAMM</name>
<dbReference type="KEGG" id="tdu:QJT80_00520"/>
<dbReference type="FunFam" id="3.10.50.40:FF:000049">
    <property type="entry name" value="Peptidyl-prolyl cis-trans isomerase"/>
    <property type="match status" value="1"/>
</dbReference>
<protein>
    <recommendedName>
        <fullName evidence="6">Peptidyl-prolyl cis-trans isomerase</fullName>
        <ecNumber evidence="6">5.2.1.8</ecNumber>
    </recommendedName>
</protein>
<dbReference type="AlphaFoldDB" id="A0AA95H876"/>
<evidence type="ECO:0000256" key="6">
    <source>
        <dbReference type="RuleBase" id="RU003915"/>
    </source>
</evidence>
<dbReference type="GO" id="GO:0003755">
    <property type="term" value="F:peptidyl-prolyl cis-trans isomerase activity"/>
    <property type="evidence" value="ECO:0007669"/>
    <property type="project" value="UniProtKB-UniRule"/>
</dbReference>
<dbReference type="PROSITE" id="PS50059">
    <property type="entry name" value="FKBP_PPIASE"/>
    <property type="match status" value="1"/>
</dbReference>
<proteinExistence type="inferred from homology"/>
<reference evidence="9" key="2">
    <citation type="submission" date="2023-04" db="EMBL/GenBank/DDBJ databases">
        <authorList>
            <person name="Beletskiy A.V."/>
            <person name="Mardanov A.V."/>
            <person name="Ravin N.V."/>
        </authorList>
    </citation>
    <scope>NUCLEOTIDE SEQUENCE</scope>
    <source>
        <strain evidence="9">GKL-01</strain>
    </source>
</reference>
<comment type="catalytic activity">
    <reaction evidence="1 5 6">
        <text>[protein]-peptidylproline (omega=180) = [protein]-peptidylproline (omega=0)</text>
        <dbReference type="Rhea" id="RHEA:16237"/>
        <dbReference type="Rhea" id="RHEA-COMP:10747"/>
        <dbReference type="Rhea" id="RHEA-COMP:10748"/>
        <dbReference type="ChEBI" id="CHEBI:83833"/>
        <dbReference type="ChEBI" id="CHEBI:83834"/>
        <dbReference type="EC" id="5.2.1.8"/>
    </reaction>
</comment>